<dbReference type="InterPro" id="IPR005162">
    <property type="entry name" value="Retrotrans_gag_dom"/>
</dbReference>
<proteinExistence type="predicted"/>
<accession>A0A5A7VHA5</accession>
<evidence type="ECO:0000259" key="1">
    <source>
        <dbReference type="Pfam" id="PF03732"/>
    </source>
</evidence>
<dbReference type="PANTHER" id="PTHR33223:SF8">
    <property type="entry name" value="OS04G0172440 PROTEIN"/>
    <property type="match status" value="1"/>
</dbReference>
<dbReference type="Proteomes" id="UP000321393">
    <property type="component" value="Unassembled WGS sequence"/>
</dbReference>
<comment type="caution">
    <text evidence="2">The sequence shown here is derived from an EMBL/GenBank/DDBJ whole genome shotgun (WGS) entry which is preliminary data.</text>
</comment>
<dbReference type="OrthoDB" id="1750196at2759"/>
<protein>
    <submittedName>
        <fullName evidence="2">Gag-pro-like protein</fullName>
    </submittedName>
</protein>
<dbReference type="Pfam" id="PF03732">
    <property type="entry name" value="Retrotrans_gag"/>
    <property type="match status" value="1"/>
</dbReference>
<name>A0A5A7VHA5_CUCMM</name>
<gene>
    <name evidence="2" type="ORF">E6C27_scaffold40G001550</name>
</gene>
<reference evidence="2 3" key="1">
    <citation type="submission" date="2019-08" db="EMBL/GenBank/DDBJ databases">
        <title>Draft genome sequences of two oriental melons (Cucumis melo L. var makuwa).</title>
        <authorList>
            <person name="Kwon S.-Y."/>
        </authorList>
    </citation>
    <scope>NUCLEOTIDE SEQUENCE [LARGE SCALE GENOMIC DNA]</scope>
    <source>
        <strain evidence="3">cv. SW 3</strain>
        <tissue evidence="2">Leaf</tissue>
    </source>
</reference>
<evidence type="ECO:0000313" key="2">
    <source>
        <dbReference type="EMBL" id="KAA0067473.1"/>
    </source>
</evidence>
<dbReference type="PANTHER" id="PTHR33223">
    <property type="entry name" value="CCHC-TYPE DOMAIN-CONTAINING PROTEIN"/>
    <property type="match status" value="1"/>
</dbReference>
<sequence>MYCRKMSAYTHDDKLLIHCFQDSLVGPTSRWYTQLDGSQVHRWKDLVDSFLKQYKYNINMAPDRLDLQRMEKKNVETFKEYAQRWRELAAQVQPPLTDKVLTAMFINTLRAPYYDSMVGSASTNLSDIITIGERIEFGVKNGRITDFSSPTF</sequence>
<feature type="domain" description="Retrotransposon gag" evidence="1">
    <location>
        <begin position="23"/>
        <end position="110"/>
    </location>
</feature>
<evidence type="ECO:0000313" key="3">
    <source>
        <dbReference type="Proteomes" id="UP000321393"/>
    </source>
</evidence>
<organism evidence="2 3">
    <name type="scientific">Cucumis melo var. makuwa</name>
    <name type="common">Oriental melon</name>
    <dbReference type="NCBI Taxonomy" id="1194695"/>
    <lineage>
        <taxon>Eukaryota</taxon>
        <taxon>Viridiplantae</taxon>
        <taxon>Streptophyta</taxon>
        <taxon>Embryophyta</taxon>
        <taxon>Tracheophyta</taxon>
        <taxon>Spermatophyta</taxon>
        <taxon>Magnoliopsida</taxon>
        <taxon>eudicotyledons</taxon>
        <taxon>Gunneridae</taxon>
        <taxon>Pentapetalae</taxon>
        <taxon>rosids</taxon>
        <taxon>fabids</taxon>
        <taxon>Cucurbitales</taxon>
        <taxon>Cucurbitaceae</taxon>
        <taxon>Benincaseae</taxon>
        <taxon>Cucumis</taxon>
    </lineage>
</organism>
<dbReference type="EMBL" id="SSTE01000542">
    <property type="protein sequence ID" value="KAA0067473.1"/>
    <property type="molecule type" value="Genomic_DNA"/>
</dbReference>
<dbReference type="AlphaFoldDB" id="A0A5A7VHA5"/>